<feature type="region of interest" description="Disordered" evidence="1">
    <location>
        <begin position="127"/>
        <end position="157"/>
    </location>
</feature>
<feature type="compositionally biased region" description="Polar residues" evidence="1">
    <location>
        <begin position="254"/>
        <end position="267"/>
    </location>
</feature>
<dbReference type="AlphaFoldDB" id="A0AAD5WMR9"/>
<feature type="region of interest" description="Disordered" evidence="1">
    <location>
        <begin position="293"/>
        <end position="348"/>
    </location>
</feature>
<dbReference type="EMBL" id="JAKWBI020000521">
    <property type="protein sequence ID" value="KAJ2894171.1"/>
    <property type="molecule type" value="Genomic_DNA"/>
</dbReference>
<reference evidence="2" key="1">
    <citation type="submission" date="2022-07" db="EMBL/GenBank/DDBJ databases">
        <title>Draft genome sequence of Zalerion maritima ATCC 34329, a (micro)plastics degrading marine fungus.</title>
        <authorList>
            <person name="Paco A."/>
            <person name="Goncalves M.F.M."/>
            <person name="Rocha-Santos T.A.P."/>
            <person name="Alves A."/>
        </authorList>
    </citation>
    <scope>NUCLEOTIDE SEQUENCE</scope>
    <source>
        <strain evidence="2">ATCC 34329</strain>
    </source>
</reference>
<protein>
    <submittedName>
        <fullName evidence="2">Uncharacterized protein</fullName>
    </submittedName>
</protein>
<evidence type="ECO:0000313" key="3">
    <source>
        <dbReference type="Proteomes" id="UP001201980"/>
    </source>
</evidence>
<accession>A0AAD5WMR9</accession>
<name>A0AAD5WMR9_9PEZI</name>
<organism evidence="2 3">
    <name type="scientific">Zalerion maritima</name>
    <dbReference type="NCBI Taxonomy" id="339359"/>
    <lineage>
        <taxon>Eukaryota</taxon>
        <taxon>Fungi</taxon>
        <taxon>Dikarya</taxon>
        <taxon>Ascomycota</taxon>
        <taxon>Pezizomycotina</taxon>
        <taxon>Sordariomycetes</taxon>
        <taxon>Lulworthiomycetidae</taxon>
        <taxon>Lulworthiales</taxon>
        <taxon>Lulworthiaceae</taxon>
        <taxon>Zalerion</taxon>
    </lineage>
</organism>
<evidence type="ECO:0000313" key="2">
    <source>
        <dbReference type="EMBL" id="KAJ2894171.1"/>
    </source>
</evidence>
<sequence>MGESRAEPPLNLTDGRAVDVTVQYALPQHAGRPSKFDIQLAVMDCWEWSAIHTSHYQQIGGQMQVVPGQGRADAQQQRQQQRQRQYLEAEVDGDEHYEYCRRDAYRDTMEQAQRRWGLKRVLTTGDNHRRISDHDVGEEEEEQEEEGGLGEQGAGGDNSLLLDWGDEKKDEFSKKYYQSLNKMWGRIGCELGTSAREVEAWHWRLGREWMTTSHVRTQQRYQQQPLMIALAPPRDHIRRHPVGPPSITARSFPSFQGSTTMPTTTSPVGFHGGILSENSSPLSPEYLSAVPGGGPFPLPGPSKSQAVPWPPGYQPGGHPPWAENPREIPIYQQGQGPPQHRAGRISAI</sequence>
<gene>
    <name evidence="2" type="ORF">MKZ38_007898</name>
</gene>
<proteinExistence type="predicted"/>
<evidence type="ECO:0000256" key="1">
    <source>
        <dbReference type="SAM" id="MobiDB-lite"/>
    </source>
</evidence>
<keyword evidence="3" id="KW-1185">Reference proteome</keyword>
<feature type="compositionally biased region" description="Acidic residues" evidence="1">
    <location>
        <begin position="136"/>
        <end position="148"/>
    </location>
</feature>
<comment type="caution">
    <text evidence="2">The sequence shown here is derived from an EMBL/GenBank/DDBJ whole genome shotgun (WGS) entry which is preliminary data.</text>
</comment>
<feature type="region of interest" description="Disordered" evidence="1">
    <location>
        <begin position="254"/>
        <end position="275"/>
    </location>
</feature>
<dbReference type="Proteomes" id="UP001201980">
    <property type="component" value="Unassembled WGS sequence"/>
</dbReference>